<organism evidence="1 2">
    <name type="scientific">Dokdonella fugitiva</name>
    <dbReference type="NCBI Taxonomy" id="328517"/>
    <lineage>
        <taxon>Bacteria</taxon>
        <taxon>Pseudomonadati</taxon>
        <taxon>Pseudomonadota</taxon>
        <taxon>Gammaproteobacteria</taxon>
        <taxon>Lysobacterales</taxon>
        <taxon>Rhodanobacteraceae</taxon>
        <taxon>Dokdonella</taxon>
    </lineage>
</organism>
<reference evidence="1 2" key="1">
    <citation type="journal article" date="2015" name="Stand. Genomic Sci.">
        <title>Genomic Encyclopedia of Bacterial and Archaeal Type Strains, Phase III: the genomes of soil and plant-associated and newly described type strains.</title>
        <authorList>
            <person name="Whitman W.B."/>
            <person name="Woyke T."/>
            <person name="Klenk H.P."/>
            <person name="Zhou Y."/>
            <person name="Lilburn T.G."/>
            <person name="Beck B.J."/>
            <person name="De Vos P."/>
            <person name="Vandamme P."/>
            <person name="Eisen J.A."/>
            <person name="Garrity G."/>
            <person name="Hugenholtz P."/>
            <person name="Kyrpides N.C."/>
        </authorList>
    </citation>
    <scope>NUCLEOTIDE SEQUENCE [LARGE SCALE GENOMIC DNA]</scope>
    <source>
        <strain evidence="1 2">A3</strain>
    </source>
</reference>
<dbReference type="SUPFAM" id="SSF109709">
    <property type="entry name" value="KorB DNA-binding domain-like"/>
    <property type="match status" value="1"/>
</dbReference>
<dbReference type="EMBL" id="SLWQ01000022">
    <property type="protein sequence ID" value="TCO33786.1"/>
    <property type="molecule type" value="Genomic_DNA"/>
</dbReference>
<accession>A0A4R2HS58</accession>
<dbReference type="AlphaFoldDB" id="A0A4R2HS58"/>
<protein>
    <submittedName>
        <fullName evidence="1">Uncharacterized protein</fullName>
    </submittedName>
</protein>
<dbReference type="Proteomes" id="UP000294862">
    <property type="component" value="Unassembled WGS sequence"/>
</dbReference>
<sequence>MRALGLAHHWQRLLDEQRAASVAEIAEAEGMDVTQVRRIMRLTLLAPEIIERLMGAPDIVLEQVMRRPWPLIWSVQRQML</sequence>
<evidence type="ECO:0000313" key="1">
    <source>
        <dbReference type="EMBL" id="TCO33786.1"/>
    </source>
</evidence>
<proteinExistence type="predicted"/>
<comment type="caution">
    <text evidence="1">The sequence shown here is derived from an EMBL/GenBank/DDBJ whole genome shotgun (WGS) entry which is preliminary data.</text>
</comment>
<keyword evidence="2" id="KW-1185">Reference proteome</keyword>
<gene>
    <name evidence="1" type="ORF">EV148_1223</name>
</gene>
<evidence type="ECO:0000313" key="2">
    <source>
        <dbReference type="Proteomes" id="UP000294862"/>
    </source>
</evidence>
<name>A0A4R2HS58_9GAMM</name>
<dbReference type="Gene3D" id="1.10.10.2830">
    <property type="match status" value="1"/>
</dbReference>